<dbReference type="Proteomes" id="UP000224460">
    <property type="component" value="Unassembled WGS sequence"/>
</dbReference>
<gene>
    <name evidence="1" type="ORF">CS063_00515</name>
</gene>
<protein>
    <submittedName>
        <fullName evidence="1">DNA mismatch repair protein MutT</fullName>
    </submittedName>
</protein>
<sequence>MGKSLITQLTALVKTPFLGLFDVTYKNKLGQEKHWMVASRKKEEVLRALYLEGEPDRVDAVVVVAYHEEEQKLVIIRQFRVPINDYIYELPAGLIDPMEEREVTLRRELKEETGLDLVHLIEGLSVEKTYLSPGLTDESVAFMYCTCRGELSRSYLEEDEEIEALLISQEEAKKLLEEKVKMDIKLIIILRSFVHLGKQMFQETF</sequence>
<proteinExistence type="predicted"/>
<evidence type="ECO:0000313" key="2">
    <source>
        <dbReference type="Proteomes" id="UP000224460"/>
    </source>
</evidence>
<name>A0AC61DHL3_9FIRM</name>
<comment type="caution">
    <text evidence="1">The sequence shown here is derived from an EMBL/GenBank/DDBJ whole genome shotgun (WGS) entry which is preliminary data.</text>
</comment>
<organism evidence="1 2">
    <name type="scientific">Sporanaerobium hydrogeniformans</name>
    <dbReference type="NCBI Taxonomy" id="3072179"/>
    <lineage>
        <taxon>Bacteria</taxon>
        <taxon>Bacillati</taxon>
        <taxon>Bacillota</taxon>
        <taxon>Clostridia</taxon>
        <taxon>Lachnospirales</taxon>
        <taxon>Lachnospiraceae</taxon>
        <taxon>Sporanaerobium</taxon>
    </lineage>
</organism>
<evidence type="ECO:0000313" key="1">
    <source>
        <dbReference type="EMBL" id="PHV71992.1"/>
    </source>
</evidence>
<reference evidence="1" key="1">
    <citation type="submission" date="2017-10" db="EMBL/GenBank/DDBJ databases">
        <title>Genome sequence of cellulolytic Lachnospiraceae bacterium XHS1971 isolated from hotspring sediment.</title>
        <authorList>
            <person name="Vasudevan G."/>
            <person name="Joshi A.J."/>
            <person name="Hivarkar S."/>
            <person name="Lanjekar V.B."/>
            <person name="Dhakephalkar P.K."/>
            <person name="Dagar S."/>
        </authorList>
    </citation>
    <scope>NUCLEOTIDE SEQUENCE</scope>
    <source>
        <strain evidence="1">XHS1971</strain>
    </source>
</reference>
<keyword evidence="2" id="KW-1185">Reference proteome</keyword>
<accession>A0AC61DHL3</accession>
<dbReference type="EMBL" id="PEDL01000001">
    <property type="protein sequence ID" value="PHV71992.1"/>
    <property type="molecule type" value="Genomic_DNA"/>
</dbReference>